<dbReference type="SUPFAM" id="SSF57863">
    <property type="entry name" value="ArfGap/RecO-like zinc finger"/>
    <property type="match status" value="1"/>
</dbReference>
<dbReference type="KEGG" id="mri:Mal4_31070"/>
<comment type="similarity">
    <text evidence="1 7">Belongs to the RecO family.</text>
</comment>
<dbReference type="Gene3D" id="2.40.50.140">
    <property type="entry name" value="Nucleic acid-binding proteins"/>
    <property type="match status" value="1"/>
</dbReference>
<dbReference type="Gene3D" id="1.20.1440.120">
    <property type="entry name" value="Recombination protein O, C-terminal domain"/>
    <property type="match status" value="1"/>
</dbReference>
<dbReference type="RefSeq" id="WP_145370027.1">
    <property type="nucleotide sequence ID" value="NZ_CP036275.1"/>
</dbReference>
<keyword evidence="5 7" id="KW-0234">DNA repair</keyword>
<dbReference type="PANTHER" id="PTHR33991">
    <property type="entry name" value="DNA REPAIR PROTEIN RECO"/>
    <property type="match status" value="1"/>
</dbReference>
<dbReference type="InterPro" id="IPR012340">
    <property type="entry name" value="NA-bd_OB-fold"/>
</dbReference>
<dbReference type="GO" id="GO:0006310">
    <property type="term" value="P:DNA recombination"/>
    <property type="evidence" value="ECO:0007669"/>
    <property type="project" value="UniProtKB-UniRule"/>
</dbReference>
<accession>A0A517Z8G8</accession>
<keyword evidence="10" id="KW-1185">Reference proteome</keyword>
<dbReference type="Pfam" id="PF02565">
    <property type="entry name" value="RecO_C"/>
    <property type="match status" value="1"/>
</dbReference>
<reference evidence="9 10" key="1">
    <citation type="submission" date="2019-02" db="EMBL/GenBank/DDBJ databases">
        <title>Deep-cultivation of Planctomycetes and their phenomic and genomic characterization uncovers novel biology.</title>
        <authorList>
            <person name="Wiegand S."/>
            <person name="Jogler M."/>
            <person name="Boedeker C."/>
            <person name="Pinto D."/>
            <person name="Vollmers J."/>
            <person name="Rivas-Marin E."/>
            <person name="Kohn T."/>
            <person name="Peeters S.H."/>
            <person name="Heuer A."/>
            <person name="Rast P."/>
            <person name="Oberbeckmann S."/>
            <person name="Bunk B."/>
            <person name="Jeske O."/>
            <person name="Meyerdierks A."/>
            <person name="Storesund J.E."/>
            <person name="Kallscheuer N."/>
            <person name="Luecker S."/>
            <person name="Lage O.M."/>
            <person name="Pohl T."/>
            <person name="Merkel B.J."/>
            <person name="Hornburger P."/>
            <person name="Mueller R.-W."/>
            <person name="Bruemmer F."/>
            <person name="Labrenz M."/>
            <person name="Spormann A.M."/>
            <person name="Op den Camp H."/>
            <person name="Overmann J."/>
            <person name="Amann R."/>
            <person name="Jetten M.S.M."/>
            <person name="Mascher T."/>
            <person name="Medema M.H."/>
            <person name="Devos D.P."/>
            <person name="Kaster A.-K."/>
            <person name="Ovreas L."/>
            <person name="Rohde M."/>
            <person name="Galperin M.Y."/>
            <person name="Jogler C."/>
        </authorList>
    </citation>
    <scope>NUCLEOTIDE SEQUENCE [LARGE SCALE GENOMIC DNA]</scope>
    <source>
        <strain evidence="9 10">Mal4</strain>
    </source>
</reference>
<dbReference type="HAMAP" id="MF_00201">
    <property type="entry name" value="RecO"/>
    <property type="match status" value="1"/>
</dbReference>
<dbReference type="GO" id="GO:0006302">
    <property type="term" value="P:double-strand break repair"/>
    <property type="evidence" value="ECO:0007669"/>
    <property type="project" value="TreeGrafter"/>
</dbReference>
<evidence type="ECO:0000256" key="6">
    <source>
        <dbReference type="ARBA" id="ARBA00033409"/>
    </source>
</evidence>
<dbReference type="EMBL" id="CP036275">
    <property type="protein sequence ID" value="QDU38777.1"/>
    <property type="molecule type" value="Genomic_DNA"/>
</dbReference>
<evidence type="ECO:0000259" key="8">
    <source>
        <dbReference type="Pfam" id="PF11967"/>
    </source>
</evidence>
<evidence type="ECO:0000256" key="2">
    <source>
        <dbReference type="ARBA" id="ARBA00021310"/>
    </source>
</evidence>
<dbReference type="OrthoDB" id="9797083at2"/>
<dbReference type="InterPro" id="IPR022572">
    <property type="entry name" value="DNA_rep/recomb_RecO_N"/>
</dbReference>
<dbReference type="Proteomes" id="UP000320496">
    <property type="component" value="Chromosome"/>
</dbReference>
<evidence type="ECO:0000256" key="7">
    <source>
        <dbReference type="HAMAP-Rule" id="MF_00201"/>
    </source>
</evidence>
<dbReference type="NCBIfam" id="TIGR00613">
    <property type="entry name" value="reco"/>
    <property type="match status" value="1"/>
</dbReference>
<evidence type="ECO:0000256" key="4">
    <source>
        <dbReference type="ARBA" id="ARBA00023172"/>
    </source>
</evidence>
<organism evidence="9 10">
    <name type="scientific">Maioricimonas rarisocia</name>
    <dbReference type="NCBI Taxonomy" id="2528026"/>
    <lineage>
        <taxon>Bacteria</taxon>
        <taxon>Pseudomonadati</taxon>
        <taxon>Planctomycetota</taxon>
        <taxon>Planctomycetia</taxon>
        <taxon>Planctomycetales</taxon>
        <taxon>Planctomycetaceae</taxon>
        <taxon>Maioricimonas</taxon>
    </lineage>
</organism>
<proteinExistence type="inferred from homology"/>
<sequence length="247" mass="27389">MSLEKTDAIIIRLADFSESSRVVTMFTRDLGKVSALAKGAKRLKGPFDAAIDLLSTCRVVFLRKSSGALDILTEAQLIKRFKPEGKSLHAVYGGYYVAELLGGLTEDGDPHPRLFDEAVQTLDRLQSDAPPLLVVMRFELLILREIGQLPEFDACQVCGREAEAIRGIRFWVSQGGLVCSECGRPEYEHTEIAPGTIQLLRRLATADGSIASRLAPSPGQYKELRRVVTSAICHAMERRPKMLRYLK</sequence>
<dbReference type="GO" id="GO:0043590">
    <property type="term" value="C:bacterial nucleoid"/>
    <property type="evidence" value="ECO:0007669"/>
    <property type="project" value="TreeGrafter"/>
</dbReference>
<dbReference type="Pfam" id="PF11967">
    <property type="entry name" value="RecO_N"/>
    <property type="match status" value="1"/>
</dbReference>
<dbReference type="InterPro" id="IPR037278">
    <property type="entry name" value="ARFGAP/RecO"/>
</dbReference>
<evidence type="ECO:0000313" key="10">
    <source>
        <dbReference type="Proteomes" id="UP000320496"/>
    </source>
</evidence>
<dbReference type="InterPro" id="IPR042242">
    <property type="entry name" value="RecO_C"/>
</dbReference>
<dbReference type="PANTHER" id="PTHR33991:SF1">
    <property type="entry name" value="DNA REPAIR PROTEIN RECO"/>
    <property type="match status" value="1"/>
</dbReference>
<evidence type="ECO:0000256" key="1">
    <source>
        <dbReference type="ARBA" id="ARBA00007452"/>
    </source>
</evidence>
<dbReference type="SUPFAM" id="SSF50249">
    <property type="entry name" value="Nucleic acid-binding proteins"/>
    <property type="match status" value="1"/>
</dbReference>
<dbReference type="InterPro" id="IPR003717">
    <property type="entry name" value="RecO"/>
</dbReference>
<comment type="function">
    <text evidence="7">Involved in DNA repair and RecF pathway recombination.</text>
</comment>
<gene>
    <name evidence="7 9" type="primary">recO</name>
    <name evidence="9" type="ORF">Mal4_31070</name>
</gene>
<evidence type="ECO:0000256" key="3">
    <source>
        <dbReference type="ARBA" id="ARBA00022763"/>
    </source>
</evidence>
<keyword evidence="4 7" id="KW-0233">DNA recombination</keyword>
<evidence type="ECO:0000256" key="5">
    <source>
        <dbReference type="ARBA" id="ARBA00023204"/>
    </source>
</evidence>
<feature type="domain" description="DNA replication/recombination mediator RecO N-terminal" evidence="8">
    <location>
        <begin position="1"/>
        <end position="81"/>
    </location>
</feature>
<keyword evidence="3 7" id="KW-0227">DNA damage</keyword>
<protein>
    <recommendedName>
        <fullName evidence="2 7">DNA repair protein RecO</fullName>
    </recommendedName>
    <alternativeName>
        <fullName evidence="6 7">Recombination protein O</fullName>
    </alternativeName>
</protein>
<evidence type="ECO:0000313" key="9">
    <source>
        <dbReference type="EMBL" id="QDU38777.1"/>
    </source>
</evidence>
<name>A0A517Z8G8_9PLAN</name>
<dbReference type="AlphaFoldDB" id="A0A517Z8G8"/>